<accession>A0AAW5QWH3</accession>
<keyword evidence="1" id="KW-0805">Transcription regulation</keyword>
<dbReference type="InterPro" id="IPR036388">
    <property type="entry name" value="WH-like_DNA-bd_sf"/>
</dbReference>
<dbReference type="Pfam" id="PF00392">
    <property type="entry name" value="GntR"/>
    <property type="match status" value="1"/>
</dbReference>
<dbReference type="EMBL" id="JALIDZ010000003">
    <property type="protein sequence ID" value="MCT8971497.1"/>
    <property type="molecule type" value="Genomic_DNA"/>
</dbReference>
<reference evidence="5 6" key="1">
    <citation type="submission" date="2022-04" db="EMBL/GenBank/DDBJ databases">
        <authorList>
            <person name="Ye Y.-Q."/>
            <person name="Du Z.-J."/>
        </authorList>
    </citation>
    <scope>NUCLEOTIDE SEQUENCE [LARGE SCALE GENOMIC DNA]</scope>
    <source>
        <strain evidence="5 6">A6E488</strain>
    </source>
</reference>
<organism evidence="5 6">
    <name type="scientific">Microbaculum marinisediminis</name>
    <dbReference type="NCBI Taxonomy" id="2931392"/>
    <lineage>
        <taxon>Bacteria</taxon>
        <taxon>Pseudomonadati</taxon>
        <taxon>Pseudomonadota</taxon>
        <taxon>Alphaproteobacteria</taxon>
        <taxon>Hyphomicrobiales</taxon>
        <taxon>Tepidamorphaceae</taxon>
        <taxon>Microbaculum</taxon>
    </lineage>
</organism>
<evidence type="ECO:0000256" key="1">
    <source>
        <dbReference type="ARBA" id="ARBA00023015"/>
    </source>
</evidence>
<dbReference type="InterPro" id="IPR011663">
    <property type="entry name" value="UTRA"/>
</dbReference>
<dbReference type="PANTHER" id="PTHR44846:SF1">
    <property type="entry name" value="MANNOSYL-D-GLYCERATE TRANSPORT_METABOLISM SYSTEM REPRESSOR MNGR-RELATED"/>
    <property type="match status" value="1"/>
</dbReference>
<keyword evidence="3" id="KW-0804">Transcription</keyword>
<dbReference type="GO" id="GO:0045892">
    <property type="term" value="P:negative regulation of DNA-templated transcription"/>
    <property type="evidence" value="ECO:0007669"/>
    <property type="project" value="TreeGrafter"/>
</dbReference>
<dbReference type="GO" id="GO:0003700">
    <property type="term" value="F:DNA-binding transcription factor activity"/>
    <property type="evidence" value="ECO:0007669"/>
    <property type="project" value="InterPro"/>
</dbReference>
<comment type="caution">
    <text evidence="5">The sequence shown here is derived from an EMBL/GenBank/DDBJ whole genome shotgun (WGS) entry which is preliminary data.</text>
</comment>
<sequence length="243" mass="27480">MGDAGQPLYKEVKLAITRILSSGEIQAGDAIPTEKQLCEMFGTSIGTVRRAIDELVAEHVLVRQQGRGTYLIPYSPERMLNFFFHIVRRDGHREIPIVQTLSFQTGTADSETAADLSIRPDDTIYRVFNVMLMAGEPAVLDEIRISEAMFPGLTEAEFVSRNATIYDLYQSRFGINVIRTLDRLRAVSADAKTAKRLNIALGTPLLEIIRVAVTFDERPVEWRRTLLNTETYEYRNLLKSELP</sequence>
<evidence type="ECO:0000313" key="5">
    <source>
        <dbReference type="EMBL" id="MCT8971497.1"/>
    </source>
</evidence>
<evidence type="ECO:0000256" key="2">
    <source>
        <dbReference type="ARBA" id="ARBA00023125"/>
    </source>
</evidence>
<dbReference type="InterPro" id="IPR050679">
    <property type="entry name" value="Bact_HTH_transcr_reg"/>
</dbReference>
<feature type="domain" description="HTH gntR-type" evidence="4">
    <location>
        <begin position="6"/>
        <end position="74"/>
    </location>
</feature>
<gene>
    <name evidence="5" type="ORF">MUB46_06500</name>
</gene>
<dbReference type="SUPFAM" id="SSF64288">
    <property type="entry name" value="Chorismate lyase-like"/>
    <property type="match status" value="1"/>
</dbReference>
<dbReference type="Pfam" id="PF07702">
    <property type="entry name" value="UTRA"/>
    <property type="match status" value="1"/>
</dbReference>
<dbReference type="SMART" id="SM00345">
    <property type="entry name" value="HTH_GNTR"/>
    <property type="match status" value="1"/>
</dbReference>
<dbReference type="Gene3D" id="3.40.1410.10">
    <property type="entry name" value="Chorismate lyase-like"/>
    <property type="match status" value="1"/>
</dbReference>
<dbReference type="RefSeq" id="WP_261615078.1">
    <property type="nucleotide sequence ID" value="NZ_JALIDZ010000003.1"/>
</dbReference>
<dbReference type="GO" id="GO:0003677">
    <property type="term" value="F:DNA binding"/>
    <property type="evidence" value="ECO:0007669"/>
    <property type="project" value="UniProtKB-KW"/>
</dbReference>
<dbReference type="Gene3D" id="1.10.10.10">
    <property type="entry name" value="Winged helix-like DNA-binding domain superfamily/Winged helix DNA-binding domain"/>
    <property type="match status" value="1"/>
</dbReference>
<evidence type="ECO:0000256" key="3">
    <source>
        <dbReference type="ARBA" id="ARBA00023163"/>
    </source>
</evidence>
<keyword evidence="2" id="KW-0238">DNA-binding</keyword>
<evidence type="ECO:0000313" key="6">
    <source>
        <dbReference type="Proteomes" id="UP001320898"/>
    </source>
</evidence>
<evidence type="ECO:0000259" key="4">
    <source>
        <dbReference type="PROSITE" id="PS50949"/>
    </source>
</evidence>
<keyword evidence="6" id="KW-1185">Reference proteome</keyword>
<dbReference type="SMART" id="SM00866">
    <property type="entry name" value="UTRA"/>
    <property type="match status" value="1"/>
</dbReference>
<dbReference type="Proteomes" id="UP001320898">
    <property type="component" value="Unassembled WGS sequence"/>
</dbReference>
<dbReference type="InterPro" id="IPR028978">
    <property type="entry name" value="Chorismate_lyase_/UTRA_dom_sf"/>
</dbReference>
<protein>
    <submittedName>
        <fullName evidence="5">GntR family transcriptional regulator</fullName>
    </submittedName>
</protein>
<dbReference type="InterPro" id="IPR036390">
    <property type="entry name" value="WH_DNA-bd_sf"/>
</dbReference>
<dbReference type="PANTHER" id="PTHR44846">
    <property type="entry name" value="MANNOSYL-D-GLYCERATE TRANSPORT/METABOLISM SYSTEM REPRESSOR MNGR-RELATED"/>
    <property type="match status" value="1"/>
</dbReference>
<dbReference type="CDD" id="cd07377">
    <property type="entry name" value="WHTH_GntR"/>
    <property type="match status" value="1"/>
</dbReference>
<dbReference type="InterPro" id="IPR000524">
    <property type="entry name" value="Tscrpt_reg_HTH_GntR"/>
</dbReference>
<dbReference type="PROSITE" id="PS50949">
    <property type="entry name" value="HTH_GNTR"/>
    <property type="match status" value="1"/>
</dbReference>
<proteinExistence type="predicted"/>
<dbReference type="SUPFAM" id="SSF46785">
    <property type="entry name" value="Winged helix' DNA-binding domain"/>
    <property type="match status" value="1"/>
</dbReference>
<name>A0AAW5QWH3_9HYPH</name>
<dbReference type="AlphaFoldDB" id="A0AAW5QWH3"/>